<dbReference type="EMBL" id="LNFP01000938">
    <property type="protein sequence ID" value="KUF88638.1"/>
    <property type="molecule type" value="Genomic_DNA"/>
</dbReference>
<accession>A0A0W8CWV1</accession>
<sequence>MQDEEYADDFNEMTFRDDIEADPLDWAIRYKMAAILNLDGRRRRTVARKDSNFYVVSSWFDEETGIQTIKTTGVGSAADIEVPAVEIMYNITEMEKLQLQLEAGSLTVSELLTRTVTSLLP</sequence>
<comment type="caution">
    <text evidence="1">The sequence shown here is derived from an EMBL/GenBank/DDBJ whole genome shotgun (WGS) entry which is preliminary data.</text>
</comment>
<name>A0A0W8CWV1_PHYNI</name>
<organism evidence="1 2">
    <name type="scientific">Phytophthora nicotianae</name>
    <name type="common">Potato buckeye rot agent</name>
    <name type="synonym">Phytophthora parasitica</name>
    <dbReference type="NCBI Taxonomy" id="4792"/>
    <lineage>
        <taxon>Eukaryota</taxon>
        <taxon>Sar</taxon>
        <taxon>Stramenopiles</taxon>
        <taxon>Oomycota</taxon>
        <taxon>Peronosporomycetes</taxon>
        <taxon>Peronosporales</taxon>
        <taxon>Peronosporaceae</taxon>
        <taxon>Phytophthora</taxon>
    </lineage>
</organism>
<dbReference type="AlphaFoldDB" id="A0A0W8CWV1"/>
<evidence type="ECO:0000313" key="2">
    <source>
        <dbReference type="Proteomes" id="UP000054636"/>
    </source>
</evidence>
<proteinExistence type="predicted"/>
<protein>
    <submittedName>
        <fullName evidence="1">Uncharacterized protein</fullName>
    </submittedName>
</protein>
<reference evidence="1 2" key="1">
    <citation type="submission" date="2015-11" db="EMBL/GenBank/DDBJ databases">
        <title>Genomes and virulence difference between two physiological races of Phytophthora nicotianae.</title>
        <authorList>
            <person name="Liu H."/>
            <person name="Ma X."/>
            <person name="Yu H."/>
            <person name="Fang D."/>
            <person name="Li Y."/>
            <person name="Wang X."/>
            <person name="Wang W."/>
            <person name="Dong Y."/>
            <person name="Xiao B."/>
        </authorList>
    </citation>
    <scope>NUCLEOTIDE SEQUENCE [LARGE SCALE GENOMIC DNA]</scope>
    <source>
        <strain evidence="2">race 1</strain>
    </source>
</reference>
<dbReference type="Proteomes" id="UP000054636">
    <property type="component" value="Unassembled WGS sequence"/>
</dbReference>
<gene>
    <name evidence="1" type="ORF">AM588_10003440</name>
</gene>
<evidence type="ECO:0000313" key="1">
    <source>
        <dbReference type="EMBL" id="KUF88638.1"/>
    </source>
</evidence>